<keyword evidence="2" id="KW-0808">Transferase</keyword>
<evidence type="ECO:0000313" key="2">
    <source>
        <dbReference type="EMBL" id="AWK03011.1"/>
    </source>
</evidence>
<dbReference type="OrthoDB" id="9788101at2"/>
<dbReference type="GO" id="GO:0016758">
    <property type="term" value="F:hexosyltransferase activity"/>
    <property type="evidence" value="ECO:0007669"/>
    <property type="project" value="UniProtKB-ARBA"/>
</dbReference>
<dbReference type="SUPFAM" id="SSF53448">
    <property type="entry name" value="Nucleotide-diphospho-sugar transferases"/>
    <property type="match status" value="1"/>
</dbReference>
<dbReference type="PANTHER" id="PTHR22916">
    <property type="entry name" value="GLYCOSYLTRANSFERASE"/>
    <property type="match status" value="1"/>
</dbReference>
<dbReference type="InterPro" id="IPR001173">
    <property type="entry name" value="Glyco_trans_2-like"/>
</dbReference>
<protein>
    <submittedName>
        <fullName evidence="2">Glycosyltransferase</fullName>
    </submittedName>
</protein>
<dbReference type="Pfam" id="PF00535">
    <property type="entry name" value="Glycos_transf_2"/>
    <property type="match status" value="1"/>
</dbReference>
<evidence type="ECO:0000313" key="3">
    <source>
        <dbReference type="Proteomes" id="UP000245250"/>
    </source>
</evidence>
<feature type="domain" description="Glycosyltransferase 2-like" evidence="1">
    <location>
        <begin position="9"/>
        <end position="113"/>
    </location>
</feature>
<name>A0A2S1YG46_9FLAO</name>
<dbReference type="PANTHER" id="PTHR22916:SF67">
    <property type="entry name" value="COLANIC ACID BIOSYNTHESIS GLYCOSYL TRANSFERASE WCAE-RELATED"/>
    <property type="match status" value="1"/>
</dbReference>
<dbReference type="RefSeq" id="WP_109190625.1">
    <property type="nucleotide sequence ID" value="NZ_CP029255.1"/>
</dbReference>
<dbReference type="CDD" id="cd06433">
    <property type="entry name" value="GT_2_WfgS_like"/>
    <property type="match status" value="1"/>
</dbReference>
<gene>
    <name evidence="2" type="ORF">HYN56_01775</name>
</gene>
<dbReference type="Gene3D" id="3.90.550.10">
    <property type="entry name" value="Spore Coat Polysaccharide Biosynthesis Protein SpsA, Chain A"/>
    <property type="match status" value="1"/>
</dbReference>
<dbReference type="InterPro" id="IPR029044">
    <property type="entry name" value="Nucleotide-diphossugar_trans"/>
</dbReference>
<dbReference type="Proteomes" id="UP000245250">
    <property type="component" value="Chromosome"/>
</dbReference>
<reference evidence="2 3" key="1">
    <citation type="submission" date="2018-05" db="EMBL/GenBank/DDBJ databases">
        <title>Genome sequencing of Flavobacterium sp. HYN0056.</title>
        <authorList>
            <person name="Yi H."/>
            <person name="Baek C."/>
        </authorList>
    </citation>
    <scope>NUCLEOTIDE SEQUENCE [LARGE SCALE GENOMIC DNA]</scope>
    <source>
        <strain evidence="2 3">HYN0056</strain>
    </source>
</reference>
<evidence type="ECO:0000259" key="1">
    <source>
        <dbReference type="Pfam" id="PF00535"/>
    </source>
</evidence>
<organism evidence="2 3">
    <name type="scientific">Flavobacterium crocinum</name>
    <dbReference type="NCBI Taxonomy" id="2183896"/>
    <lineage>
        <taxon>Bacteria</taxon>
        <taxon>Pseudomonadati</taxon>
        <taxon>Bacteroidota</taxon>
        <taxon>Flavobacteriia</taxon>
        <taxon>Flavobacteriales</taxon>
        <taxon>Flavobacteriaceae</taxon>
        <taxon>Flavobacterium</taxon>
    </lineage>
</organism>
<sequence>MNNNVPLISIITATYNCADTIESTMQSVLAQSYPNIEYIIIDGQSTDGTIDIIKRYEESISVFISEPDKGIYDAMNKGIRASKGIWLNFMNSGDLFYSKDSIWNSLNNIDDKVGFIYSDFYVLKKQHLKLISASYDKGIILHQSVLYKRELHLKYGEYIVSQKYIISDYLFFHLIPTELIKKSLFPISINSAPGVSAGNWTWYQKICFDYIFRKISIFELLKNLVIRVVKNCVIACLKFVK</sequence>
<proteinExistence type="predicted"/>
<keyword evidence="3" id="KW-1185">Reference proteome</keyword>
<accession>A0A2S1YG46</accession>
<dbReference type="KEGG" id="fcr:HYN56_01775"/>
<dbReference type="EMBL" id="CP029255">
    <property type="protein sequence ID" value="AWK03011.1"/>
    <property type="molecule type" value="Genomic_DNA"/>
</dbReference>
<dbReference type="AlphaFoldDB" id="A0A2S1YG46"/>